<organism evidence="2 3">
    <name type="scientific">Penicillium cosmopolitanum</name>
    <dbReference type="NCBI Taxonomy" id="1131564"/>
    <lineage>
        <taxon>Eukaryota</taxon>
        <taxon>Fungi</taxon>
        <taxon>Dikarya</taxon>
        <taxon>Ascomycota</taxon>
        <taxon>Pezizomycotina</taxon>
        <taxon>Eurotiomycetes</taxon>
        <taxon>Eurotiomycetidae</taxon>
        <taxon>Eurotiales</taxon>
        <taxon>Aspergillaceae</taxon>
        <taxon>Penicillium</taxon>
    </lineage>
</organism>
<sequence length="169" mass="18594">MGIQRCITLDVQLGFALRWLHHELAATALQDLRAKNMPFTIGNLVTARGSPAYSVALTAPVIVILLCFSIWMVRVIISTRPKSHLFDDLPTVLLYGPLYKTYCDNAAVFAMVPFFLNLGAVGYTRAFGQLWDSCGPIRPGFVRHWPIILGSVLDPMAPTLPFSGAVSQC</sequence>
<evidence type="ECO:0000313" key="3">
    <source>
        <dbReference type="Proteomes" id="UP001147747"/>
    </source>
</evidence>
<protein>
    <submittedName>
        <fullName evidence="2">Uncharacterized protein</fullName>
    </submittedName>
</protein>
<keyword evidence="3" id="KW-1185">Reference proteome</keyword>
<name>A0A9W9WA82_9EURO</name>
<keyword evidence="1" id="KW-1133">Transmembrane helix</keyword>
<dbReference type="Proteomes" id="UP001147747">
    <property type="component" value="Unassembled WGS sequence"/>
</dbReference>
<gene>
    <name evidence="2" type="ORF">N7509_000412</name>
</gene>
<evidence type="ECO:0000256" key="1">
    <source>
        <dbReference type="SAM" id="Phobius"/>
    </source>
</evidence>
<dbReference type="EMBL" id="JAPZBU010000003">
    <property type="protein sequence ID" value="KAJ5413785.1"/>
    <property type="molecule type" value="Genomic_DNA"/>
</dbReference>
<dbReference type="GeneID" id="81364039"/>
<dbReference type="GO" id="GO:0016020">
    <property type="term" value="C:membrane"/>
    <property type="evidence" value="ECO:0007669"/>
    <property type="project" value="TreeGrafter"/>
</dbReference>
<dbReference type="OrthoDB" id="5312224at2759"/>
<dbReference type="RefSeq" id="XP_056493641.1">
    <property type="nucleotide sequence ID" value="XM_056625059.1"/>
</dbReference>
<keyword evidence="1" id="KW-0472">Membrane</keyword>
<evidence type="ECO:0000313" key="2">
    <source>
        <dbReference type="EMBL" id="KAJ5413785.1"/>
    </source>
</evidence>
<proteinExistence type="predicted"/>
<dbReference type="PANTHER" id="PTHR31145">
    <property type="entry name" value="INTEGRAL MEMBRANE PROTEIN (AFU_ORTHOLOGUE AFUA_7G01610)"/>
    <property type="match status" value="1"/>
</dbReference>
<keyword evidence="1" id="KW-0812">Transmembrane</keyword>
<dbReference type="GO" id="GO:0055085">
    <property type="term" value="P:transmembrane transport"/>
    <property type="evidence" value="ECO:0007669"/>
    <property type="project" value="TreeGrafter"/>
</dbReference>
<dbReference type="AlphaFoldDB" id="A0A9W9WA82"/>
<reference evidence="2" key="2">
    <citation type="journal article" date="2023" name="IMA Fungus">
        <title>Comparative genomic study of the Penicillium genus elucidates a diverse pangenome and 15 lateral gene transfer events.</title>
        <authorList>
            <person name="Petersen C."/>
            <person name="Sorensen T."/>
            <person name="Nielsen M.R."/>
            <person name="Sondergaard T.E."/>
            <person name="Sorensen J.L."/>
            <person name="Fitzpatrick D.A."/>
            <person name="Frisvad J.C."/>
            <person name="Nielsen K.L."/>
        </authorList>
    </citation>
    <scope>NUCLEOTIDE SEQUENCE</scope>
    <source>
        <strain evidence="2">IBT 29677</strain>
    </source>
</reference>
<dbReference type="InterPro" id="IPR040241">
    <property type="entry name" value="TRP_Flc/Pkd2-like"/>
</dbReference>
<feature type="transmembrane region" description="Helical" evidence="1">
    <location>
        <begin position="52"/>
        <end position="73"/>
    </location>
</feature>
<accession>A0A9W9WA82</accession>
<comment type="caution">
    <text evidence="2">The sequence shown here is derived from an EMBL/GenBank/DDBJ whole genome shotgun (WGS) entry which is preliminary data.</text>
</comment>
<dbReference type="PANTHER" id="PTHR31145:SF6">
    <property type="entry name" value="INTEGRAL MEMBRANE PROTEIN (AFU_ORTHOLOGUE AFUA_7G01610)"/>
    <property type="match status" value="1"/>
</dbReference>
<reference evidence="2" key="1">
    <citation type="submission" date="2022-12" db="EMBL/GenBank/DDBJ databases">
        <authorList>
            <person name="Petersen C."/>
        </authorList>
    </citation>
    <scope>NUCLEOTIDE SEQUENCE</scope>
    <source>
        <strain evidence="2">IBT 29677</strain>
    </source>
</reference>